<dbReference type="SUPFAM" id="SSF53335">
    <property type="entry name" value="S-adenosyl-L-methionine-dependent methyltransferases"/>
    <property type="match status" value="1"/>
</dbReference>
<organism evidence="12 13">
    <name type="scientific">Tieghemiomyces parasiticus</name>
    <dbReference type="NCBI Taxonomy" id="78921"/>
    <lineage>
        <taxon>Eukaryota</taxon>
        <taxon>Fungi</taxon>
        <taxon>Fungi incertae sedis</taxon>
        <taxon>Zoopagomycota</taxon>
        <taxon>Kickxellomycotina</taxon>
        <taxon>Dimargaritomycetes</taxon>
        <taxon>Dimargaritales</taxon>
        <taxon>Dimargaritaceae</taxon>
        <taxon>Tieghemiomyces</taxon>
    </lineage>
</organism>
<reference evidence="12" key="1">
    <citation type="submission" date="2022-07" db="EMBL/GenBank/DDBJ databases">
        <title>Phylogenomic reconstructions and comparative analyses of Kickxellomycotina fungi.</title>
        <authorList>
            <person name="Reynolds N.K."/>
            <person name="Stajich J.E."/>
            <person name="Barry K."/>
            <person name="Grigoriev I.V."/>
            <person name="Crous P."/>
            <person name="Smith M.E."/>
        </authorList>
    </citation>
    <scope>NUCLEOTIDE SEQUENCE</scope>
    <source>
        <strain evidence="12">RSA 861</strain>
    </source>
</reference>
<dbReference type="InterPro" id="IPR022238">
    <property type="entry name" value="Bud23_C"/>
</dbReference>
<keyword evidence="8" id="KW-0539">Nucleus</keyword>
<dbReference type="PANTHER" id="PTHR12734:SF0">
    <property type="entry name" value="18S RRNA (GUANINE-N(7))-METHYLTRANSFERASE-RELATED"/>
    <property type="match status" value="1"/>
</dbReference>
<evidence type="ECO:0000313" key="12">
    <source>
        <dbReference type="EMBL" id="KAJ1928646.1"/>
    </source>
</evidence>
<proteinExistence type="inferred from homology"/>
<comment type="similarity">
    <text evidence="3">Belongs to the class I-like SAM-binding methyltransferase superfamily. BUD23/WBSCR22 family.</text>
</comment>
<keyword evidence="7" id="KW-0949">S-adenosyl-L-methionine</keyword>
<dbReference type="PANTHER" id="PTHR12734">
    <property type="entry name" value="METHYLTRANSFERASE-RELATED"/>
    <property type="match status" value="1"/>
</dbReference>
<evidence type="ECO:0000256" key="6">
    <source>
        <dbReference type="ARBA" id="ARBA00022679"/>
    </source>
</evidence>
<keyword evidence="6 12" id="KW-0808">Transferase</keyword>
<feature type="region of interest" description="Disordered" evidence="9">
    <location>
        <begin position="252"/>
        <end position="271"/>
    </location>
</feature>
<dbReference type="InterPro" id="IPR039769">
    <property type="entry name" value="Bud23-like"/>
</dbReference>
<dbReference type="EC" id="2.1.1.309" evidence="12"/>
<evidence type="ECO:0000313" key="13">
    <source>
        <dbReference type="Proteomes" id="UP001150569"/>
    </source>
</evidence>
<keyword evidence="13" id="KW-1185">Reference proteome</keyword>
<dbReference type="CDD" id="cd02440">
    <property type="entry name" value="AdoMet_MTases"/>
    <property type="match status" value="1"/>
</dbReference>
<evidence type="ECO:0000259" key="11">
    <source>
        <dbReference type="Pfam" id="PF12589"/>
    </source>
</evidence>
<dbReference type="InterPro" id="IPR013216">
    <property type="entry name" value="Methyltransf_11"/>
</dbReference>
<evidence type="ECO:0000256" key="9">
    <source>
        <dbReference type="SAM" id="MobiDB-lite"/>
    </source>
</evidence>
<evidence type="ECO:0000256" key="2">
    <source>
        <dbReference type="ARBA" id="ARBA00004496"/>
    </source>
</evidence>
<evidence type="ECO:0000256" key="7">
    <source>
        <dbReference type="ARBA" id="ARBA00022691"/>
    </source>
</evidence>
<accession>A0A9W8AFW2</accession>
<dbReference type="Gene3D" id="3.40.50.150">
    <property type="entry name" value="Vaccinia Virus protein VP39"/>
    <property type="match status" value="1"/>
</dbReference>
<dbReference type="OrthoDB" id="2877at2759"/>
<dbReference type="GO" id="GO:0016435">
    <property type="term" value="F:rRNA (guanine) methyltransferase activity"/>
    <property type="evidence" value="ECO:0007669"/>
    <property type="project" value="InterPro"/>
</dbReference>
<evidence type="ECO:0000256" key="3">
    <source>
        <dbReference type="ARBA" id="ARBA00005547"/>
    </source>
</evidence>
<feature type="domain" description="Methyltransferase type 11" evidence="10">
    <location>
        <begin position="34"/>
        <end position="108"/>
    </location>
</feature>
<comment type="subcellular location">
    <subcellularLocation>
        <location evidence="2">Cytoplasm</location>
    </subcellularLocation>
    <subcellularLocation>
        <location evidence="1">Nucleus</location>
    </subcellularLocation>
</comment>
<dbReference type="GO" id="GO:0005730">
    <property type="term" value="C:nucleolus"/>
    <property type="evidence" value="ECO:0007669"/>
    <property type="project" value="TreeGrafter"/>
</dbReference>
<dbReference type="Proteomes" id="UP001150569">
    <property type="component" value="Unassembled WGS sequence"/>
</dbReference>
<evidence type="ECO:0000256" key="8">
    <source>
        <dbReference type="ARBA" id="ARBA00023242"/>
    </source>
</evidence>
<dbReference type="FunFam" id="3.40.50.150:FF:000017">
    <property type="entry name" value="probable 18S rRNA (Guanine-N(7))-methyltransferase"/>
    <property type="match status" value="1"/>
</dbReference>
<dbReference type="Pfam" id="PF08241">
    <property type="entry name" value="Methyltransf_11"/>
    <property type="match status" value="1"/>
</dbReference>
<evidence type="ECO:0000256" key="1">
    <source>
        <dbReference type="ARBA" id="ARBA00004123"/>
    </source>
</evidence>
<dbReference type="AlphaFoldDB" id="A0A9W8AFW2"/>
<evidence type="ECO:0000259" key="10">
    <source>
        <dbReference type="Pfam" id="PF08241"/>
    </source>
</evidence>
<gene>
    <name evidence="12" type="primary">BUD23_2</name>
    <name evidence="12" type="ORF">IWQ60_001851</name>
</gene>
<evidence type="ECO:0000256" key="5">
    <source>
        <dbReference type="ARBA" id="ARBA00022603"/>
    </source>
</evidence>
<dbReference type="GO" id="GO:0070476">
    <property type="term" value="P:rRNA (guanine-N7)-methylation"/>
    <property type="evidence" value="ECO:0007669"/>
    <property type="project" value="InterPro"/>
</dbReference>
<comment type="caution">
    <text evidence="12">The sequence shown here is derived from an EMBL/GenBank/DDBJ whole genome shotgun (WGS) entry which is preliminary data.</text>
</comment>
<protein>
    <submittedName>
        <fullName evidence="12">18S rRNA (Guanine1575-N7)-methyltransferase</fullName>
        <ecNumber evidence="12">2.1.1.309</ecNumber>
    </submittedName>
</protein>
<dbReference type="GO" id="GO:0005737">
    <property type="term" value="C:cytoplasm"/>
    <property type="evidence" value="ECO:0007669"/>
    <property type="project" value="UniProtKB-SubCell"/>
</dbReference>
<sequence>MACGAVHFPNSLAEMALRALELLCLPEDQSSLLLDIGCGSGLSGEVLEDEGHTWVGLDISPSMLDVALEREVEGDLMLHDIGQGMAFRPGVFDGAISISVLQWLCNADSKVQVPKARLTRFFSTLYSALARGSRAVFQMYPENDNQLDLIMTCATRCGFTGGLVIDYPNSKKAKKFYLCLFAGQAANGPRQELPQGLGVDDPQGAASGVKYSASDRRLQMMQQRSKGGKGKTRTPIKSKDWILRRKELAKLRGEKTASDSKFTGRKRRPQF</sequence>
<keyword evidence="5 12" id="KW-0489">Methyltransferase</keyword>
<name>A0A9W8AFW2_9FUNG</name>
<dbReference type="InterPro" id="IPR029063">
    <property type="entry name" value="SAM-dependent_MTases_sf"/>
</dbReference>
<dbReference type="Pfam" id="PF12589">
    <property type="entry name" value="WBS_methylT"/>
    <property type="match status" value="1"/>
</dbReference>
<keyword evidence="4" id="KW-0963">Cytoplasm</keyword>
<evidence type="ECO:0000256" key="4">
    <source>
        <dbReference type="ARBA" id="ARBA00022490"/>
    </source>
</evidence>
<dbReference type="EMBL" id="JANBPT010000064">
    <property type="protein sequence ID" value="KAJ1928646.1"/>
    <property type="molecule type" value="Genomic_DNA"/>
</dbReference>
<feature type="domain" description="18S rRNA (guanine(1575)-N(7))-methyltransferase Bud23 C-terminal" evidence="11">
    <location>
        <begin position="180"/>
        <end position="268"/>
    </location>
</feature>